<protein>
    <recommendedName>
        <fullName evidence="1">Protein kinase domain-containing protein</fullName>
    </recommendedName>
</protein>
<dbReference type="GO" id="GO:0005737">
    <property type="term" value="C:cytoplasm"/>
    <property type="evidence" value="ECO:0007669"/>
    <property type="project" value="TreeGrafter"/>
</dbReference>
<dbReference type="PANTHER" id="PTHR24419:SF18">
    <property type="entry name" value="SERINE_THREONINE-PROTEIN KINASE HASPIN"/>
    <property type="match status" value="1"/>
</dbReference>
<dbReference type="GO" id="GO:0035556">
    <property type="term" value="P:intracellular signal transduction"/>
    <property type="evidence" value="ECO:0007669"/>
    <property type="project" value="TreeGrafter"/>
</dbReference>
<dbReference type="PROSITE" id="PS50011">
    <property type="entry name" value="PROTEIN_KINASE_DOM"/>
    <property type="match status" value="1"/>
</dbReference>
<dbReference type="PANTHER" id="PTHR24419">
    <property type="entry name" value="INTERLEUKIN-1 RECEPTOR-ASSOCIATED KINASE"/>
    <property type="match status" value="1"/>
</dbReference>
<dbReference type="InterPro" id="IPR000719">
    <property type="entry name" value="Prot_kinase_dom"/>
</dbReference>
<name>A0A6C0JQD9_9ZZZZ</name>
<dbReference type="InterPro" id="IPR001245">
    <property type="entry name" value="Ser-Thr/Tyr_kinase_cat_dom"/>
</dbReference>
<dbReference type="InterPro" id="IPR011009">
    <property type="entry name" value="Kinase-like_dom_sf"/>
</dbReference>
<organism evidence="2">
    <name type="scientific">viral metagenome</name>
    <dbReference type="NCBI Taxonomy" id="1070528"/>
    <lineage>
        <taxon>unclassified sequences</taxon>
        <taxon>metagenomes</taxon>
        <taxon>organismal metagenomes</taxon>
    </lineage>
</organism>
<dbReference type="SUPFAM" id="SSF56112">
    <property type="entry name" value="Protein kinase-like (PK-like)"/>
    <property type="match status" value="1"/>
</dbReference>
<proteinExistence type="predicted"/>
<dbReference type="EMBL" id="MN740686">
    <property type="protein sequence ID" value="QHU07769.1"/>
    <property type="molecule type" value="Genomic_DNA"/>
</dbReference>
<dbReference type="GO" id="GO:0072354">
    <property type="term" value="F:histone H3T3 kinase activity"/>
    <property type="evidence" value="ECO:0007669"/>
    <property type="project" value="TreeGrafter"/>
</dbReference>
<dbReference type="Gene3D" id="1.10.510.10">
    <property type="entry name" value="Transferase(Phosphotransferase) domain 1"/>
    <property type="match status" value="1"/>
</dbReference>
<evidence type="ECO:0000313" key="2">
    <source>
        <dbReference type="EMBL" id="QHU07769.1"/>
    </source>
</evidence>
<reference evidence="2" key="1">
    <citation type="journal article" date="2020" name="Nature">
        <title>Giant virus diversity and host interactions through global metagenomics.</title>
        <authorList>
            <person name="Schulz F."/>
            <person name="Roux S."/>
            <person name="Paez-Espino D."/>
            <person name="Jungbluth S."/>
            <person name="Walsh D.A."/>
            <person name="Denef V.J."/>
            <person name="McMahon K.D."/>
            <person name="Konstantinidis K.T."/>
            <person name="Eloe-Fadrosh E.A."/>
            <person name="Kyrpides N.C."/>
            <person name="Woyke T."/>
        </authorList>
    </citation>
    <scope>NUCLEOTIDE SEQUENCE</scope>
    <source>
        <strain evidence="2">GVMAG-S-1041349-163</strain>
    </source>
</reference>
<accession>A0A6C0JQD9</accession>
<evidence type="ECO:0000259" key="1">
    <source>
        <dbReference type="PROSITE" id="PS50011"/>
    </source>
</evidence>
<dbReference type="Pfam" id="PF07714">
    <property type="entry name" value="PK_Tyr_Ser-Thr"/>
    <property type="match status" value="1"/>
</dbReference>
<dbReference type="AlphaFoldDB" id="A0A6C0JQD9"/>
<dbReference type="GO" id="GO:0000278">
    <property type="term" value="P:mitotic cell cycle"/>
    <property type="evidence" value="ECO:0007669"/>
    <property type="project" value="TreeGrafter"/>
</dbReference>
<dbReference type="GO" id="GO:0005524">
    <property type="term" value="F:ATP binding"/>
    <property type="evidence" value="ECO:0007669"/>
    <property type="project" value="InterPro"/>
</dbReference>
<sequence>MLSFKTLSVLDESVDKEKLESINYFLKLMDINKNDSIYDSLFKNIDIISSVPLKITSIKKLNKGKYGLILKGCLEIETTNKKYSECNYPIILKIIGYRKKTSNEYETLSIDNKTRPENVEWEIHTLIYNLLSSKQSIPHTSWPFLSLMVNIKKNNFLHILLKEENFKPNTLKNFYKINFCEYISLGTIEEYFIKFKNKNASKEILHILFQVLMTLAIIQEKYPSFIHNDLHTKNVLLKDVDKKTTISYELNNKIYKIKNIGFITILNDFDFSEIKPSITNSKTNTFFGKNRVLKGYTDVYRFTGALLDLISEYGIKVKSDIGKFIFSISLADEILDFDQPIFRGVSRKEKEQLAFNVKKNNKFIPYKLIKRKIFKEIISNS</sequence>
<dbReference type="GO" id="GO:0005634">
    <property type="term" value="C:nucleus"/>
    <property type="evidence" value="ECO:0007669"/>
    <property type="project" value="TreeGrafter"/>
</dbReference>
<feature type="domain" description="Protein kinase" evidence="1">
    <location>
        <begin position="55"/>
        <end position="381"/>
    </location>
</feature>